<accession>A0A1I1A3F4</accession>
<dbReference type="Proteomes" id="UP000198790">
    <property type="component" value="Unassembled WGS sequence"/>
</dbReference>
<evidence type="ECO:0000313" key="1">
    <source>
        <dbReference type="EMBL" id="SFB32544.1"/>
    </source>
</evidence>
<gene>
    <name evidence="1" type="ORF">SAMN04489723_107157</name>
</gene>
<keyword evidence="2" id="KW-1185">Reference proteome</keyword>
<sequence>MMPVVISILAYQAGRSLPGYILKILGEIIINSTTY</sequence>
<reference evidence="1 2" key="1">
    <citation type="submission" date="2016-10" db="EMBL/GenBank/DDBJ databases">
        <authorList>
            <person name="de Groot N.N."/>
        </authorList>
    </citation>
    <scope>NUCLEOTIDE SEQUENCE [LARGE SCALE GENOMIC DNA]</scope>
    <source>
        <strain evidence="1 2">DSM 23399</strain>
    </source>
</reference>
<protein>
    <submittedName>
        <fullName evidence="1">Uncharacterized protein</fullName>
    </submittedName>
</protein>
<proteinExistence type="predicted"/>
<dbReference type="AlphaFoldDB" id="A0A1I1A3F4"/>
<organism evidence="1 2">
    <name type="scientific">Algoriphagus aquimarinus</name>
    <dbReference type="NCBI Taxonomy" id="237018"/>
    <lineage>
        <taxon>Bacteria</taxon>
        <taxon>Pseudomonadati</taxon>
        <taxon>Bacteroidota</taxon>
        <taxon>Cytophagia</taxon>
        <taxon>Cytophagales</taxon>
        <taxon>Cyclobacteriaceae</taxon>
        <taxon>Algoriphagus</taxon>
    </lineage>
</organism>
<name>A0A1I1A3F4_9BACT</name>
<dbReference type="EMBL" id="FOKK01000007">
    <property type="protein sequence ID" value="SFB32544.1"/>
    <property type="molecule type" value="Genomic_DNA"/>
</dbReference>
<evidence type="ECO:0000313" key="2">
    <source>
        <dbReference type="Proteomes" id="UP000198790"/>
    </source>
</evidence>